<keyword evidence="3" id="KW-1185">Reference proteome</keyword>
<name>A0A5J6N149_9PROT</name>
<feature type="region of interest" description="Disordered" evidence="1">
    <location>
        <begin position="65"/>
        <end position="107"/>
    </location>
</feature>
<evidence type="ECO:0000256" key="1">
    <source>
        <dbReference type="SAM" id="MobiDB-lite"/>
    </source>
</evidence>
<evidence type="ECO:0000313" key="2">
    <source>
        <dbReference type="EMBL" id="QEX23401.1"/>
    </source>
</evidence>
<dbReference type="KEGG" id="hadh:FRZ61_33390"/>
<accession>A0A5J6N149</accession>
<dbReference type="AlphaFoldDB" id="A0A5J6N149"/>
<dbReference type="Proteomes" id="UP000325797">
    <property type="component" value="Chromosome"/>
</dbReference>
<dbReference type="EMBL" id="CP042582">
    <property type="protein sequence ID" value="QEX23401.1"/>
    <property type="molecule type" value="Genomic_DNA"/>
</dbReference>
<organism evidence="2 3">
    <name type="scientific">Hypericibacter adhaerens</name>
    <dbReference type="NCBI Taxonomy" id="2602016"/>
    <lineage>
        <taxon>Bacteria</taxon>
        <taxon>Pseudomonadati</taxon>
        <taxon>Pseudomonadota</taxon>
        <taxon>Alphaproteobacteria</taxon>
        <taxon>Rhodospirillales</taxon>
        <taxon>Dongiaceae</taxon>
        <taxon>Hypericibacter</taxon>
    </lineage>
</organism>
<dbReference type="OrthoDB" id="9819562at2"/>
<feature type="compositionally biased region" description="Gly residues" evidence="1">
    <location>
        <begin position="71"/>
        <end position="85"/>
    </location>
</feature>
<sequence>MQRNHQGRDVGRRAADARGSAKTGAWAHRFGSGVVLALALGLGLALGLVPGARAQNNGGVYQDEIQTQGEDSGGAGSGGGSGGGDSFSTGDLPGGEDGGPCEDTSAYDRVYGGPPVRISLKSLGDPLYQRHPEILLRCAADRCAINETALCWINKKALVEAQQDPAVAADRFYTQSDEGDDSYGCPADPAWTAQQQAWWNQTYCKGVGSGGGSGGGGDSYNTASTGNGGSGTGGGSGGTRNNSGGGGSGGGGTTTASNTPPDGSKSIYREEPNPDPSGKFAADIRKILAAMDDCLRVKGGLGYYQSPKTGPGRGLVGYDPRTRTVSYDVGALRNLPPRQQAFALGGGMGEHVLSLEARRYGPQGSSWEDTLAIDYIAGYLSHCVERRGLVPTPTNADNVPAEFEAFVLQNSVLNNSTQQLEERRQNFNEGWGAWGARLPIWLTHD</sequence>
<evidence type="ECO:0000313" key="3">
    <source>
        <dbReference type="Proteomes" id="UP000325797"/>
    </source>
</evidence>
<dbReference type="RefSeq" id="WP_151118787.1">
    <property type="nucleotide sequence ID" value="NZ_CP042582.1"/>
</dbReference>
<feature type="compositionally biased region" description="Gly residues" evidence="1">
    <location>
        <begin position="226"/>
        <end position="253"/>
    </location>
</feature>
<reference evidence="2 3" key="1">
    <citation type="submission" date="2019-08" db="EMBL/GenBank/DDBJ databases">
        <title>Hyperibacter terrae gen. nov., sp. nov. and Hyperibacter viscosus sp. nov., two new members in the family Rhodospirillaceae isolated from the rhizosphere of Hypericum perforatum.</title>
        <authorList>
            <person name="Noviana Z."/>
        </authorList>
    </citation>
    <scope>NUCLEOTIDE SEQUENCE [LARGE SCALE GENOMIC DNA]</scope>
    <source>
        <strain evidence="2 3">R5959</strain>
    </source>
</reference>
<protein>
    <submittedName>
        <fullName evidence="2">Uncharacterized protein</fullName>
    </submittedName>
</protein>
<gene>
    <name evidence="2" type="ORF">FRZ61_33390</name>
</gene>
<proteinExistence type="predicted"/>
<feature type="region of interest" description="Disordered" evidence="1">
    <location>
        <begin position="216"/>
        <end position="279"/>
    </location>
</feature>